<dbReference type="InterPro" id="IPR050975">
    <property type="entry name" value="Sleep_regulator"/>
</dbReference>
<comment type="caution">
    <text evidence="3">The sequence shown here is derived from an EMBL/GenBank/DDBJ whole genome shotgun (WGS) entry which is preliminary data.</text>
</comment>
<keyword evidence="4" id="KW-1185">Reference proteome</keyword>
<evidence type="ECO:0008006" key="5">
    <source>
        <dbReference type="Google" id="ProtNLM"/>
    </source>
</evidence>
<dbReference type="Proteomes" id="UP000663828">
    <property type="component" value="Unassembled WGS sequence"/>
</dbReference>
<evidence type="ECO:0000313" key="4">
    <source>
        <dbReference type="Proteomes" id="UP000663828"/>
    </source>
</evidence>
<gene>
    <name evidence="3" type="ORF">XAT740_LOCUS2016</name>
</gene>
<dbReference type="EMBL" id="CAJNOR010000066">
    <property type="protein sequence ID" value="CAF0781889.1"/>
    <property type="molecule type" value="Genomic_DNA"/>
</dbReference>
<dbReference type="AlphaFoldDB" id="A0A813RJU9"/>
<reference evidence="3" key="1">
    <citation type="submission" date="2021-02" db="EMBL/GenBank/DDBJ databases">
        <authorList>
            <person name="Nowell W R."/>
        </authorList>
    </citation>
    <scope>NUCLEOTIDE SEQUENCE</scope>
</reference>
<feature type="signal peptide" evidence="2">
    <location>
        <begin position="1"/>
        <end position="24"/>
    </location>
</feature>
<keyword evidence="1 2" id="KW-0732">Signal</keyword>
<evidence type="ECO:0000256" key="1">
    <source>
        <dbReference type="ARBA" id="ARBA00022729"/>
    </source>
</evidence>
<feature type="chain" id="PRO_5033052887" description="EGF-like domain-containing protein" evidence="2">
    <location>
        <begin position="25"/>
        <end position="739"/>
    </location>
</feature>
<evidence type="ECO:0000256" key="2">
    <source>
        <dbReference type="SAM" id="SignalP"/>
    </source>
</evidence>
<dbReference type="PANTHER" id="PTHR33562">
    <property type="entry name" value="ATILLA, ISOFORM B-RELATED-RELATED"/>
    <property type="match status" value="1"/>
</dbReference>
<protein>
    <recommendedName>
        <fullName evidence="5">EGF-like domain-containing protein</fullName>
    </recommendedName>
</protein>
<name>A0A813RJU9_ADIRI</name>
<evidence type="ECO:0000313" key="3">
    <source>
        <dbReference type="EMBL" id="CAF0781889.1"/>
    </source>
</evidence>
<organism evidence="3 4">
    <name type="scientific">Adineta ricciae</name>
    <name type="common">Rotifer</name>
    <dbReference type="NCBI Taxonomy" id="249248"/>
    <lineage>
        <taxon>Eukaryota</taxon>
        <taxon>Metazoa</taxon>
        <taxon>Spiralia</taxon>
        <taxon>Gnathifera</taxon>
        <taxon>Rotifera</taxon>
        <taxon>Eurotatoria</taxon>
        <taxon>Bdelloidea</taxon>
        <taxon>Adinetida</taxon>
        <taxon>Adinetidae</taxon>
        <taxon>Adineta</taxon>
    </lineage>
</organism>
<sequence length="739" mass="80643">MTYVSAVIALFVVIFANFLLLCESLECYECSGLNEQACTTTASNCPMCMVFRNDNDPTKFDRRCCWWGCGASKQVSEHAGRLTYFCDTDKCNDGNSEEILRYATTTASSPSTISSTMTTTASEQSSSECFDCSGPSCGKNSSSTSAHCPKCMVYRNPEDQTNIERRCCWWNCGPSNTVSTYNGIETYFCTGHKCNGYGAESALGAPATRTTPRTTTMTTTIVTTTEQSSSQCFDCSGSDCGKEGSQMSMHCPKCMVYRNPDDQTKIERRCCWWNCGPSNTVSTYNGIETYFCTGDKCNGYGAESALGAPVTRTTLRTTMMTTPMPTTTTTKTEQPSSQCFDCSGADCGKEESPMSMNCPKCMVYRNPDDQTKIERRCCWWNCGPSNTVSTYNGIETYFCTGHKCNGNGAESNLGPAKITTSVPMTSTTTFASVTTTTITATTTSQTSFQCYDCSGPDCGNANSMISMNCPRCMVYRNPSDQTKIERRCCRWACGPSNSVSRYNGIETFFCSSDRCNGYGSEFALSAAVTTATTARMTPMSTTTTLMRTTTTKTEQPSSQCFDCSGPDCGKEGSQMSMNCPKCMVYRNPDDQTKIERRCCWWGCGTSNTISTYNGMETYFCTGNKCNGYGSESGLSPPVTTTTVSTRLTTTVRTMASLTTTTTTIPSPGVCSLNCQNGGTPETEDGCFCYCLENTYGRECENVDCAQPDVDPETCSAENRSLCEESETFAFECLHLCRKC</sequence>
<proteinExistence type="predicted"/>
<accession>A0A813RJU9</accession>